<dbReference type="PROSITE" id="PS51755">
    <property type="entry name" value="OMPR_PHOB"/>
    <property type="match status" value="1"/>
</dbReference>
<evidence type="ECO:0000256" key="2">
    <source>
        <dbReference type="PROSITE-ProRule" id="PRU01091"/>
    </source>
</evidence>
<feature type="domain" description="OmpR/PhoB-type" evidence="3">
    <location>
        <begin position="354"/>
        <end position="457"/>
    </location>
</feature>
<feature type="DNA-binding region" description="OmpR/PhoB-type" evidence="2">
    <location>
        <begin position="354"/>
        <end position="457"/>
    </location>
</feature>
<dbReference type="GO" id="GO:0003677">
    <property type="term" value="F:DNA binding"/>
    <property type="evidence" value="ECO:0007669"/>
    <property type="project" value="UniProtKB-UniRule"/>
</dbReference>
<evidence type="ECO:0000259" key="3">
    <source>
        <dbReference type="PROSITE" id="PS51755"/>
    </source>
</evidence>
<evidence type="ECO:0000313" key="4">
    <source>
        <dbReference type="EMBL" id="TQE94900.1"/>
    </source>
</evidence>
<dbReference type="SMART" id="SM00862">
    <property type="entry name" value="Trans_reg_C"/>
    <property type="match status" value="1"/>
</dbReference>
<name>A0A540VDQ6_9CHLR</name>
<dbReference type="Pfam" id="PF00486">
    <property type="entry name" value="Trans_reg_C"/>
    <property type="match status" value="1"/>
</dbReference>
<dbReference type="InterPro" id="IPR027417">
    <property type="entry name" value="P-loop_NTPase"/>
</dbReference>
<dbReference type="InterPro" id="IPR036388">
    <property type="entry name" value="WH-like_DNA-bd_sf"/>
</dbReference>
<reference evidence="4 5" key="1">
    <citation type="submission" date="2019-06" db="EMBL/GenBank/DDBJ databases">
        <title>Genome sequence of Litorilinea aerophila BAA-2444.</title>
        <authorList>
            <person name="Maclea K.S."/>
            <person name="Maurais E.G."/>
            <person name="Iannazzi L.C."/>
        </authorList>
    </citation>
    <scope>NUCLEOTIDE SEQUENCE [LARGE SCALE GENOMIC DNA]</scope>
    <source>
        <strain evidence="4 5">ATCC BAA-2444</strain>
    </source>
</reference>
<dbReference type="RefSeq" id="WP_141610942.1">
    <property type="nucleotide sequence ID" value="NZ_VIGC02000019.1"/>
</dbReference>
<dbReference type="Proteomes" id="UP000317371">
    <property type="component" value="Unassembled WGS sequence"/>
</dbReference>
<gene>
    <name evidence="4" type="ORF">FKZ61_14920</name>
</gene>
<sequence length="462" mass="52845">MPYTLRLTDGGYMRRHDVHNIIQYLVAAQCVQVVGFSNVGKSALLRLLAQPDVWIQELGEAGQTYLPVYIDCNRMLGMSDQGFYELVLRCLQESSPHFASLPELVEAYETLVAPASDFQIPLSFNRGITAALQSVTGRLILFLDEFDEPFSQIDSRVFLNMRALKDRHGPQLVYVTATGNPLIQLRGENHCAEFCELFLPRVWHLAPLTRSDVERLVRRYMEAFEADFIAADLDFIYEWSGGHPPLVEGICRLLDAALPAAQADPANPADRWSLHRQVARQMRSNEDLQLECAKIWDERSPEEQAEMLGLFQADHEPNAAILADLARRHILLPVEGKYQFFSRLLADFVQRKVLQERSSATSLWLDAERGEVFLGDRPVETLTNLEYRLMLLLFQNAEKIVDKYQIVTHVWGESYIDEVDDARIEKLVSRLRQKIEPDPSSPRFLTTIRGRGYRLLPDGNER</sequence>
<dbReference type="GO" id="GO:0000160">
    <property type="term" value="P:phosphorelay signal transduction system"/>
    <property type="evidence" value="ECO:0007669"/>
    <property type="project" value="InterPro"/>
</dbReference>
<dbReference type="OrthoDB" id="144889at2"/>
<keyword evidence="1 2" id="KW-0238">DNA-binding</keyword>
<evidence type="ECO:0000313" key="5">
    <source>
        <dbReference type="Proteomes" id="UP000317371"/>
    </source>
</evidence>
<evidence type="ECO:0000256" key="1">
    <source>
        <dbReference type="ARBA" id="ARBA00023125"/>
    </source>
</evidence>
<dbReference type="InterPro" id="IPR001867">
    <property type="entry name" value="OmpR/PhoB-type_DNA-bd"/>
</dbReference>
<protein>
    <submittedName>
        <fullName evidence="4">Winged helix-turn-helix transcriptional regulator</fullName>
    </submittedName>
</protein>
<dbReference type="EMBL" id="VIGC01000019">
    <property type="protein sequence ID" value="TQE94900.1"/>
    <property type="molecule type" value="Genomic_DNA"/>
</dbReference>
<dbReference type="SUPFAM" id="SSF46894">
    <property type="entry name" value="C-terminal effector domain of the bipartite response regulators"/>
    <property type="match status" value="1"/>
</dbReference>
<dbReference type="Gene3D" id="3.40.50.300">
    <property type="entry name" value="P-loop containing nucleotide triphosphate hydrolases"/>
    <property type="match status" value="1"/>
</dbReference>
<dbReference type="CDD" id="cd00383">
    <property type="entry name" value="trans_reg_C"/>
    <property type="match status" value="1"/>
</dbReference>
<accession>A0A540VDQ6</accession>
<dbReference type="SUPFAM" id="SSF52540">
    <property type="entry name" value="P-loop containing nucleoside triphosphate hydrolases"/>
    <property type="match status" value="1"/>
</dbReference>
<dbReference type="InterPro" id="IPR016032">
    <property type="entry name" value="Sig_transdc_resp-reg_C-effctor"/>
</dbReference>
<dbReference type="Gene3D" id="1.10.10.10">
    <property type="entry name" value="Winged helix-like DNA-binding domain superfamily/Winged helix DNA-binding domain"/>
    <property type="match status" value="1"/>
</dbReference>
<proteinExistence type="predicted"/>
<dbReference type="GO" id="GO:0006355">
    <property type="term" value="P:regulation of DNA-templated transcription"/>
    <property type="evidence" value="ECO:0007669"/>
    <property type="project" value="InterPro"/>
</dbReference>
<dbReference type="InParanoid" id="A0A540VDQ6"/>
<dbReference type="AlphaFoldDB" id="A0A540VDQ6"/>
<keyword evidence="5" id="KW-1185">Reference proteome</keyword>
<organism evidence="4 5">
    <name type="scientific">Litorilinea aerophila</name>
    <dbReference type="NCBI Taxonomy" id="1204385"/>
    <lineage>
        <taxon>Bacteria</taxon>
        <taxon>Bacillati</taxon>
        <taxon>Chloroflexota</taxon>
        <taxon>Caldilineae</taxon>
        <taxon>Caldilineales</taxon>
        <taxon>Caldilineaceae</taxon>
        <taxon>Litorilinea</taxon>
    </lineage>
</organism>
<comment type="caution">
    <text evidence="4">The sequence shown here is derived from an EMBL/GenBank/DDBJ whole genome shotgun (WGS) entry which is preliminary data.</text>
</comment>